<evidence type="ECO:0000313" key="3">
    <source>
        <dbReference type="Proteomes" id="UP000626092"/>
    </source>
</evidence>
<name>A0A834FVB5_RHOSS</name>
<feature type="transmembrane region" description="Helical" evidence="1">
    <location>
        <begin position="9"/>
        <end position="27"/>
    </location>
</feature>
<evidence type="ECO:0000256" key="1">
    <source>
        <dbReference type="SAM" id="Phobius"/>
    </source>
</evidence>
<feature type="transmembrane region" description="Helical" evidence="1">
    <location>
        <begin position="77"/>
        <end position="102"/>
    </location>
</feature>
<gene>
    <name evidence="2" type="ORF">RHSIM_RhsimUnG0107900</name>
</gene>
<feature type="transmembrane region" description="Helical" evidence="1">
    <location>
        <begin position="39"/>
        <end position="57"/>
    </location>
</feature>
<protein>
    <submittedName>
        <fullName evidence="2">Uncharacterized protein</fullName>
    </submittedName>
</protein>
<organism evidence="2 3">
    <name type="scientific">Rhododendron simsii</name>
    <name type="common">Sims's rhododendron</name>
    <dbReference type="NCBI Taxonomy" id="118357"/>
    <lineage>
        <taxon>Eukaryota</taxon>
        <taxon>Viridiplantae</taxon>
        <taxon>Streptophyta</taxon>
        <taxon>Embryophyta</taxon>
        <taxon>Tracheophyta</taxon>
        <taxon>Spermatophyta</taxon>
        <taxon>Magnoliopsida</taxon>
        <taxon>eudicotyledons</taxon>
        <taxon>Gunneridae</taxon>
        <taxon>Pentapetalae</taxon>
        <taxon>asterids</taxon>
        <taxon>Ericales</taxon>
        <taxon>Ericaceae</taxon>
        <taxon>Ericoideae</taxon>
        <taxon>Rhodoreae</taxon>
        <taxon>Rhododendron</taxon>
    </lineage>
</organism>
<keyword evidence="3" id="KW-1185">Reference proteome</keyword>
<keyword evidence="1" id="KW-0812">Transmembrane</keyword>
<keyword evidence="1" id="KW-1133">Transmembrane helix</keyword>
<keyword evidence="1" id="KW-0472">Membrane</keyword>
<proteinExistence type="predicted"/>
<dbReference type="AlphaFoldDB" id="A0A834FVB5"/>
<sequence length="141" mass="15827">MYWYTANHLVIFAAITALATLVILMTQNQSESPLDSCPVTMAFIAISLFIYGVGAALTRDIVLKVQQQRPRRLIRCYFWRIVNILVHISGVVCLFSITSLFISDGLGWIIYVICAGILCVLLAVWDIVWIFQENMNSAPVA</sequence>
<feature type="transmembrane region" description="Helical" evidence="1">
    <location>
        <begin position="108"/>
        <end position="131"/>
    </location>
</feature>
<evidence type="ECO:0000313" key="2">
    <source>
        <dbReference type="EMBL" id="KAF7113738.1"/>
    </source>
</evidence>
<dbReference type="EMBL" id="WJXA01000262">
    <property type="protein sequence ID" value="KAF7113738.1"/>
    <property type="molecule type" value="Genomic_DNA"/>
</dbReference>
<dbReference type="Proteomes" id="UP000626092">
    <property type="component" value="Unassembled WGS sequence"/>
</dbReference>
<comment type="caution">
    <text evidence="2">The sequence shown here is derived from an EMBL/GenBank/DDBJ whole genome shotgun (WGS) entry which is preliminary data.</text>
</comment>
<reference evidence="2" key="1">
    <citation type="submission" date="2019-11" db="EMBL/GenBank/DDBJ databases">
        <authorList>
            <person name="Liu Y."/>
            <person name="Hou J."/>
            <person name="Li T.-Q."/>
            <person name="Guan C.-H."/>
            <person name="Wu X."/>
            <person name="Wu H.-Z."/>
            <person name="Ling F."/>
            <person name="Zhang R."/>
            <person name="Shi X.-G."/>
            <person name="Ren J.-P."/>
            <person name="Chen E.-F."/>
            <person name="Sun J.-M."/>
        </authorList>
    </citation>
    <scope>NUCLEOTIDE SEQUENCE</scope>
    <source>
        <strain evidence="2">Adult_tree_wgs_1</strain>
        <tissue evidence="2">Leaves</tissue>
    </source>
</reference>
<accession>A0A834FVB5</accession>